<organism evidence="3 4">
    <name type="scientific">Candidatus Azambacteria bacterium RIFCSPLOWO2_01_FULL_46_25</name>
    <dbReference type="NCBI Taxonomy" id="1797298"/>
    <lineage>
        <taxon>Bacteria</taxon>
        <taxon>Candidatus Azamiibacteriota</taxon>
    </lineage>
</organism>
<reference evidence="3 4" key="1">
    <citation type="journal article" date="2016" name="Nat. Commun.">
        <title>Thousands of microbial genomes shed light on interconnected biogeochemical processes in an aquifer system.</title>
        <authorList>
            <person name="Anantharaman K."/>
            <person name="Brown C.T."/>
            <person name="Hug L.A."/>
            <person name="Sharon I."/>
            <person name="Castelle C.J."/>
            <person name="Probst A.J."/>
            <person name="Thomas B.C."/>
            <person name="Singh A."/>
            <person name="Wilkins M.J."/>
            <person name="Karaoz U."/>
            <person name="Brodie E.L."/>
            <person name="Williams K.H."/>
            <person name="Hubbard S.S."/>
            <person name="Banfield J.F."/>
        </authorList>
    </citation>
    <scope>NUCLEOTIDE SEQUENCE [LARGE SCALE GENOMIC DNA]</scope>
</reference>
<dbReference type="Proteomes" id="UP000176650">
    <property type="component" value="Unassembled WGS sequence"/>
</dbReference>
<dbReference type="SUPFAM" id="SSF63446">
    <property type="entry name" value="Type I dockerin domain"/>
    <property type="match status" value="1"/>
</dbReference>
<feature type="region of interest" description="Disordered" evidence="1">
    <location>
        <begin position="293"/>
        <end position="318"/>
    </location>
</feature>
<evidence type="ECO:0000313" key="3">
    <source>
        <dbReference type="EMBL" id="OGD34387.1"/>
    </source>
</evidence>
<dbReference type="GO" id="GO:0004553">
    <property type="term" value="F:hydrolase activity, hydrolyzing O-glycosyl compounds"/>
    <property type="evidence" value="ECO:0007669"/>
    <property type="project" value="InterPro"/>
</dbReference>
<feature type="signal peptide" evidence="2">
    <location>
        <begin position="1"/>
        <end position="21"/>
    </location>
</feature>
<dbReference type="GO" id="GO:0000272">
    <property type="term" value="P:polysaccharide catabolic process"/>
    <property type="evidence" value="ECO:0007669"/>
    <property type="project" value="InterPro"/>
</dbReference>
<sequence length="560" mass="58529">MRFFFALCAVAFYASAVPAHAAQLTKTSDLISTSRPSIAANHTISFIAASAIPFSGKITVTPQSGSFDIPALFSYADVDIAVAPISGTYAERSAGASPSATADGVSVVPGSSGSLTFTLNATTGIGAGESVRIKLGTHAVFEATGAQQLLNPAVENSYRFTIRTFTGADALLDAGIAMIAIISPVSIGPVDTTDTTPPSLSNGLPAGALPGGTLYVELSLNTDEYALCRFATAPDTAYDAMPSTFTNTASTFHTTTVGPFVNGQAYAYYIRCRDRVGNKTLSDFIISFSISEIPPPPPPPSPPGNGIPSTVTAYPPPPTTSSVTLEGLAYPFAAVTVLKDGKTERTLTANAEARFSTTVSGLERGVYTFGIIAKDTDDRKSITYPSTFSIQGGTNTTVGNIFIPPTVSAAKAMFSAGEDIVISGQSAPDATIEVLLTHQTGTITDASAITQEVIAGKDGKWTAVVGGSGLAVDTYEFKARARHAQFGQSDYGRLLYIGVGKPPSLDLAKRSDLNRDGRVNLVDFSILLFHWGKDNPLTDINANGKVDLTDFSIMIFNWTG</sequence>
<evidence type="ECO:0000256" key="2">
    <source>
        <dbReference type="SAM" id="SignalP"/>
    </source>
</evidence>
<dbReference type="InterPro" id="IPR002105">
    <property type="entry name" value="Dockerin_1_rpt"/>
</dbReference>
<name>A0A1F5BUU3_9BACT</name>
<feature type="compositionally biased region" description="Pro residues" evidence="1">
    <location>
        <begin position="293"/>
        <end position="305"/>
    </location>
</feature>
<dbReference type="Gene3D" id="1.10.1330.10">
    <property type="entry name" value="Dockerin domain"/>
    <property type="match status" value="1"/>
</dbReference>
<accession>A0A1F5BUU3</accession>
<protein>
    <recommendedName>
        <fullName evidence="5">Dockerin domain-containing protein</fullName>
    </recommendedName>
</protein>
<feature type="chain" id="PRO_5009517974" description="Dockerin domain-containing protein" evidence="2">
    <location>
        <begin position="22"/>
        <end position="560"/>
    </location>
</feature>
<gene>
    <name evidence="3" type="ORF">A2988_02565</name>
</gene>
<evidence type="ECO:0000256" key="1">
    <source>
        <dbReference type="SAM" id="MobiDB-lite"/>
    </source>
</evidence>
<dbReference type="Pfam" id="PF00404">
    <property type="entry name" value="Dockerin_1"/>
    <property type="match status" value="1"/>
</dbReference>
<evidence type="ECO:0008006" key="5">
    <source>
        <dbReference type="Google" id="ProtNLM"/>
    </source>
</evidence>
<dbReference type="PROSITE" id="PS00018">
    <property type="entry name" value="EF_HAND_1"/>
    <property type="match status" value="1"/>
</dbReference>
<dbReference type="AlphaFoldDB" id="A0A1F5BUU3"/>
<dbReference type="STRING" id="1797298.A2988_02565"/>
<proteinExistence type="predicted"/>
<dbReference type="InterPro" id="IPR036439">
    <property type="entry name" value="Dockerin_dom_sf"/>
</dbReference>
<comment type="caution">
    <text evidence="3">The sequence shown here is derived from an EMBL/GenBank/DDBJ whole genome shotgun (WGS) entry which is preliminary data.</text>
</comment>
<dbReference type="EMBL" id="MEYS01000001">
    <property type="protein sequence ID" value="OGD34387.1"/>
    <property type="molecule type" value="Genomic_DNA"/>
</dbReference>
<keyword evidence="2" id="KW-0732">Signal</keyword>
<evidence type="ECO:0000313" key="4">
    <source>
        <dbReference type="Proteomes" id="UP000176650"/>
    </source>
</evidence>
<dbReference type="InterPro" id="IPR018247">
    <property type="entry name" value="EF_Hand_1_Ca_BS"/>
</dbReference>